<dbReference type="GO" id="GO:0008616">
    <property type="term" value="P:tRNA queuosine(34) biosynthetic process"/>
    <property type="evidence" value="ECO:0007669"/>
    <property type="project" value="UniProtKB-UniRule"/>
</dbReference>
<feature type="domain" description="tRNA-guanine(15) transglycosylase-like" evidence="5">
    <location>
        <begin position="12"/>
        <end position="364"/>
    </location>
</feature>
<comment type="cofactor">
    <cofactor evidence="4">
        <name>Zn(2+)</name>
        <dbReference type="ChEBI" id="CHEBI:29105"/>
    </cofactor>
    <text evidence="4">Binds 1 zinc ion per subunit.</text>
</comment>
<name>A0A1V6C482_UNCT6</name>
<feature type="binding site" evidence="4">
    <location>
        <position position="143"/>
    </location>
    <ligand>
        <name>substrate</name>
    </ligand>
</feature>
<dbReference type="GO" id="GO:0005829">
    <property type="term" value="C:cytosol"/>
    <property type="evidence" value="ECO:0007669"/>
    <property type="project" value="TreeGrafter"/>
</dbReference>
<evidence type="ECO:0000259" key="5">
    <source>
        <dbReference type="Pfam" id="PF01702"/>
    </source>
</evidence>
<dbReference type="AlphaFoldDB" id="A0A1V6C482"/>
<keyword evidence="4" id="KW-0671">Queuosine biosynthesis</keyword>
<dbReference type="SUPFAM" id="SSF51713">
    <property type="entry name" value="tRNA-guanine transglycosylase"/>
    <property type="match status" value="1"/>
</dbReference>
<feature type="binding site" evidence="4">
    <location>
        <position position="305"/>
    </location>
    <ligand>
        <name>Zn(2+)</name>
        <dbReference type="ChEBI" id="CHEBI:29105"/>
    </ligand>
</feature>
<dbReference type="PANTHER" id="PTHR46499:SF1">
    <property type="entry name" value="QUEUINE TRNA-RIBOSYLTRANSFERASE"/>
    <property type="match status" value="1"/>
</dbReference>
<feature type="binding site" evidence="4">
    <location>
        <position position="331"/>
    </location>
    <ligand>
        <name>Zn(2+)</name>
        <dbReference type="ChEBI" id="CHEBI:29105"/>
    </ligand>
</feature>
<feature type="binding site" evidence="4">
    <location>
        <position position="185"/>
    </location>
    <ligand>
        <name>substrate</name>
    </ligand>
</feature>
<dbReference type="HAMAP" id="MF_00168">
    <property type="entry name" value="Q_tRNA_Tgt"/>
    <property type="match status" value="1"/>
</dbReference>
<feature type="active site" description="Proton acceptor" evidence="4">
    <location>
        <position position="90"/>
    </location>
</feature>
<dbReference type="EMBL" id="MWDQ01000150">
    <property type="protein sequence ID" value="OQB71728.1"/>
    <property type="molecule type" value="Genomic_DNA"/>
</dbReference>
<dbReference type="Gene3D" id="3.20.20.105">
    <property type="entry name" value="Queuine tRNA-ribosyltransferase-like"/>
    <property type="match status" value="1"/>
</dbReference>
<comment type="pathway">
    <text evidence="4">tRNA modification; tRNA-queuosine biosynthesis.</text>
</comment>
<dbReference type="NCBIfam" id="TIGR00449">
    <property type="entry name" value="tgt_general"/>
    <property type="match status" value="1"/>
</dbReference>
<organism evidence="6">
    <name type="scientific">candidate division TA06 bacterium ADurb.Bin131</name>
    <dbReference type="NCBI Taxonomy" id="1852827"/>
    <lineage>
        <taxon>Bacteria</taxon>
        <taxon>Bacteria division TA06</taxon>
    </lineage>
</organism>
<feature type="region of interest" description="RNA binding; important for wobble base 34 recognition" evidence="4">
    <location>
        <begin position="267"/>
        <end position="271"/>
    </location>
</feature>
<comment type="catalytic activity">
    <reaction evidence="4">
        <text>7-aminomethyl-7-carbaguanine + guanosine(34) in tRNA = 7-aminomethyl-7-carbaguanosine(34) in tRNA + guanine</text>
        <dbReference type="Rhea" id="RHEA:24104"/>
        <dbReference type="Rhea" id="RHEA-COMP:10341"/>
        <dbReference type="Rhea" id="RHEA-COMP:10342"/>
        <dbReference type="ChEBI" id="CHEBI:16235"/>
        <dbReference type="ChEBI" id="CHEBI:58703"/>
        <dbReference type="ChEBI" id="CHEBI:74269"/>
        <dbReference type="ChEBI" id="CHEBI:82833"/>
        <dbReference type="EC" id="2.4.2.29"/>
    </reaction>
</comment>
<comment type="function">
    <text evidence="4">Catalyzes the base-exchange of a guanine (G) residue with the queuine precursor 7-aminomethyl-7-deazaguanine (PreQ1) at position 34 (anticodon wobble position) in tRNAs with GU(N) anticodons (tRNA-Asp, -Asn, -His and -Tyr). Catalysis occurs through a double-displacement mechanism. The nucleophile active site attacks the C1' of nucleotide 34 to detach the guanine base from the RNA, forming a covalent enzyme-RNA intermediate. The proton acceptor active site deprotonates the incoming PreQ1, allowing a nucleophilic attack on the C1' of the ribose to form the product. After dissociation, two additional enzymatic reactions on the tRNA convert PreQ1 to queuine (Q), resulting in the hypermodified nucleoside queuosine (7-(((4,5-cis-dihydroxy-2-cyclopenten-1-yl)amino)methyl)-7-deazaguanosine).</text>
</comment>
<protein>
    <recommendedName>
        <fullName evidence="4">Queuine tRNA-ribosyltransferase</fullName>
        <ecNumber evidence="4">2.4.2.29</ecNumber>
    </recommendedName>
    <alternativeName>
        <fullName evidence="4">Guanine insertion enzyme</fullName>
    </alternativeName>
    <alternativeName>
        <fullName evidence="4">tRNA-guanine transglycosylase</fullName>
    </alternativeName>
</protein>
<keyword evidence="4" id="KW-0479">Metal-binding</keyword>
<evidence type="ECO:0000313" key="6">
    <source>
        <dbReference type="EMBL" id="OQB71728.1"/>
    </source>
</evidence>
<keyword evidence="4" id="KW-0862">Zinc</keyword>
<dbReference type="GO" id="GO:0008479">
    <property type="term" value="F:tRNA-guanosine(34) queuine transglycosylase activity"/>
    <property type="evidence" value="ECO:0007669"/>
    <property type="project" value="UniProtKB-UniRule"/>
</dbReference>
<evidence type="ECO:0000256" key="1">
    <source>
        <dbReference type="ARBA" id="ARBA00022676"/>
    </source>
</evidence>
<comment type="caution">
    <text evidence="4">Lacks conserved residue(s) required for the propagation of feature annotation.</text>
</comment>
<keyword evidence="1 4" id="KW-0328">Glycosyltransferase</keyword>
<dbReference type="InterPro" id="IPR036511">
    <property type="entry name" value="TGT-like_sf"/>
</dbReference>
<feature type="active site" description="Nucleophile" evidence="4">
    <location>
        <position position="262"/>
    </location>
</feature>
<dbReference type="EC" id="2.4.2.29" evidence="4"/>
<feature type="binding site" evidence="4">
    <location>
        <position position="302"/>
    </location>
    <ligand>
        <name>Zn(2+)</name>
        <dbReference type="ChEBI" id="CHEBI:29105"/>
    </ligand>
</feature>
<sequence>MFSFIVNKKDNRARVCSFVSLHGIVETPCFMPVATSASVKLLTSEEVFSMGLKAIILNAYHLYIKPGTKIIIDSGGIHNFMKWNGLALTDSGGFQMFSLPGSQENEEGISLRVPETGAQHYFTPEKMIEIEEKIGADVMMCLDYCPKIWDNLQELKISVQRTVDWAKKCKSAHSTENQQLWGIIQGGIDISLRQQCIERLEEIEFPGYGIGGLSIGEPWSKTLEIIDLVSKSIPENKVRYLMGMGMPDQVVEACEMGIDFFDCAMPTRIARNGTTLGWNGKFNIKAAACKDENGPLDPECNCFVCKTYSRAYLRHLFNAHEMLGMRLNSYHNLYFMSELMKKIRSSIKQGKFQEFKKDFLNKYQQKE</sequence>
<proteinExistence type="inferred from homology"/>
<comment type="similarity">
    <text evidence="4">Belongs to the queuine tRNA-ribosyltransferase family.</text>
</comment>
<feature type="binding site" evidence="4">
    <location>
        <begin position="90"/>
        <end position="94"/>
    </location>
    <ligand>
        <name>substrate</name>
    </ligand>
</feature>
<keyword evidence="2 4" id="KW-0808">Transferase</keyword>
<dbReference type="GO" id="GO:0046872">
    <property type="term" value="F:metal ion binding"/>
    <property type="evidence" value="ECO:0007669"/>
    <property type="project" value="UniProtKB-KW"/>
</dbReference>
<gene>
    <name evidence="4 6" type="primary">tgt</name>
    <name evidence="6" type="ORF">BWX89_01649</name>
</gene>
<evidence type="ECO:0000256" key="4">
    <source>
        <dbReference type="HAMAP-Rule" id="MF_00168"/>
    </source>
</evidence>
<comment type="caution">
    <text evidence="6">The sequence shown here is derived from an EMBL/GenBank/DDBJ whole genome shotgun (WGS) entry which is preliminary data.</text>
</comment>
<evidence type="ECO:0000256" key="2">
    <source>
        <dbReference type="ARBA" id="ARBA00022679"/>
    </source>
</evidence>
<dbReference type="InterPro" id="IPR002616">
    <property type="entry name" value="tRNA_ribo_trans-like"/>
</dbReference>
<dbReference type="InterPro" id="IPR050076">
    <property type="entry name" value="ArchSynthase1/Queuine_TRR"/>
</dbReference>
<dbReference type="InterPro" id="IPR004803">
    <property type="entry name" value="TGT"/>
</dbReference>
<dbReference type="PANTHER" id="PTHR46499">
    <property type="entry name" value="QUEUINE TRNA-RIBOSYLTRANSFERASE"/>
    <property type="match status" value="1"/>
</dbReference>
<accession>A0A1V6C482</accession>
<evidence type="ECO:0000256" key="3">
    <source>
        <dbReference type="ARBA" id="ARBA00022694"/>
    </source>
</evidence>
<keyword evidence="3 4" id="KW-0819">tRNA processing</keyword>
<dbReference type="UniPathway" id="UPA00392"/>
<dbReference type="Proteomes" id="UP000485562">
    <property type="component" value="Unassembled WGS sequence"/>
</dbReference>
<feature type="binding site" evidence="4">
    <location>
        <position position="212"/>
    </location>
    <ligand>
        <name>substrate</name>
    </ligand>
</feature>
<feature type="binding site" evidence="4">
    <location>
        <position position="300"/>
    </location>
    <ligand>
        <name>Zn(2+)</name>
        <dbReference type="ChEBI" id="CHEBI:29105"/>
    </ligand>
</feature>
<reference evidence="6" key="1">
    <citation type="submission" date="2017-02" db="EMBL/GenBank/DDBJ databases">
        <title>Delving into the versatile metabolic prowess of the omnipresent phylum Bacteroidetes.</title>
        <authorList>
            <person name="Nobu M.K."/>
            <person name="Mei R."/>
            <person name="Narihiro T."/>
            <person name="Kuroda K."/>
            <person name="Liu W.-T."/>
        </authorList>
    </citation>
    <scope>NUCLEOTIDE SEQUENCE</scope>
    <source>
        <strain evidence="6">ADurb.Bin131</strain>
    </source>
</reference>
<dbReference type="NCBIfam" id="TIGR00430">
    <property type="entry name" value="Q_tRNA_tgt"/>
    <property type="match status" value="1"/>
</dbReference>
<comment type="subunit">
    <text evidence="4">Homodimer. Within each dimer, one monomer is responsible for RNA recognition and catalysis, while the other monomer binds to the replacement base PreQ1.</text>
</comment>
<dbReference type="Pfam" id="PF01702">
    <property type="entry name" value="TGT"/>
    <property type="match status" value="1"/>
</dbReference>